<name>A0A6S6TWI2_9BACT</name>
<dbReference type="SUPFAM" id="SSF88713">
    <property type="entry name" value="Glycoside hydrolase/deacetylase"/>
    <property type="match status" value="1"/>
</dbReference>
<evidence type="ECO:0000259" key="2">
    <source>
        <dbReference type="PROSITE" id="PS51677"/>
    </source>
</evidence>
<organism evidence="3">
    <name type="scientific">uncultured Aureispira sp</name>
    <dbReference type="NCBI Taxonomy" id="1331704"/>
    <lineage>
        <taxon>Bacteria</taxon>
        <taxon>Pseudomonadati</taxon>
        <taxon>Bacteroidota</taxon>
        <taxon>Saprospiria</taxon>
        <taxon>Saprospirales</taxon>
        <taxon>Saprospiraceae</taxon>
        <taxon>Aureispira</taxon>
        <taxon>environmental samples</taxon>
    </lineage>
</organism>
<dbReference type="PROSITE" id="PS51677">
    <property type="entry name" value="NODB"/>
    <property type="match status" value="1"/>
</dbReference>
<sequence>MGPFPKFLRLNTLIISAFVLWGIAALVAAPWWVYALVLLMLLTIAYFGTTQIASNFHLPAYCKAVHSDKKEIAITFDDGVLNPIQSNLVLDILKQYEVPATFFCIGKNLASNEQIQVLKRMDAEGHIIGNHSFSHANLFDFFSSKRVVQEILDTDKLIQQHLNKQPLFFRPPYGITTPNIAKAMRQVEHQTIGWSLRSLDTVIKEENRLLKRVKKKLKKGSILLFHDHLEFLPRFLPLFLDYLLKEGYTVVGLDQLLQLQAYKKTQ</sequence>
<feature type="transmembrane region" description="Helical" evidence="1">
    <location>
        <begin position="7"/>
        <end position="25"/>
    </location>
</feature>
<keyword evidence="1" id="KW-1133">Transmembrane helix</keyword>
<dbReference type="CDD" id="cd10917">
    <property type="entry name" value="CE4_NodB_like_6s_7s"/>
    <property type="match status" value="1"/>
</dbReference>
<dbReference type="PANTHER" id="PTHR10587">
    <property type="entry name" value="GLYCOSYL TRANSFERASE-RELATED"/>
    <property type="match status" value="1"/>
</dbReference>
<evidence type="ECO:0000313" key="3">
    <source>
        <dbReference type="EMBL" id="CAA6818959.1"/>
    </source>
</evidence>
<dbReference type="InterPro" id="IPR002509">
    <property type="entry name" value="NODB_dom"/>
</dbReference>
<dbReference type="InterPro" id="IPR050248">
    <property type="entry name" value="Polysacc_deacetylase_ArnD"/>
</dbReference>
<dbReference type="EMBL" id="CACVAQ010000269">
    <property type="protein sequence ID" value="CAA6818959.1"/>
    <property type="molecule type" value="Genomic_DNA"/>
</dbReference>
<dbReference type="GO" id="GO:0016810">
    <property type="term" value="F:hydrolase activity, acting on carbon-nitrogen (but not peptide) bonds"/>
    <property type="evidence" value="ECO:0007669"/>
    <property type="project" value="InterPro"/>
</dbReference>
<evidence type="ECO:0000256" key="1">
    <source>
        <dbReference type="SAM" id="Phobius"/>
    </source>
</evidence>
<gene>
    <name evidence="3" type="ORF">HELGO_WM17596</name>
</gene>
<keyword evidence="1" id="KW-0472">Membrane</keyword>
<reference evidence="3" key="1">
    <citation type="submission" date="2020-01" db="EMBL/GenBank/DDBJ databases">
        <authorList>
            <person name="Meier V. D."/>
            <person name="Meier V D."/>
        </authorList>
    </citation>
    <scope>NUCLEOTIDE SEQUENCE</scope>
    <source>
        <strain evidence="3">HLG_WM_MAG_10</strain>
    </source>
</reference>
<keyword evidence="1" id="KW-0812">Transmembrane</keyword>
<dbReference type="InterPro" id="IPR011330">
    <property type="entry name" value="Glyco_hydro/deAcase_b/a-brl"/>
</dbReference>
<dbReference type="GO" id="GO:0005975">
    <property type="term" value="P:carbohydrate metabolic process"/>
    <property type="evidence" value="ECO:0007669"/>
    <property type="project" value="InterPro"/>
</dbReference>
<dbReference type="EC" id="3.5.1.-" evidence="3"/>
<dbReference type="AlphaFoldDB" id="A0A6S6TWI2"/>
<dbReference type="Pfam" id="PF01522">
    <property type="entry name" value="Polysacc_deac_1"/>
    <property type="match status" value="1"/>
</dbReference>
<proteinExistence type="predicted"/>
<keyword evidence="3" id="KW-0378">Hydrolase</keyword>
<protein>
    <submittedName>
        <fullName evidence="3">Peptidoglycan N-acetylglucosamine deacetylase (EC)</fullName>
        <ecNumber evidence="3">3.5.1.-</ecNumber>
    </submittedName>
</protein>
<feature type="domain" description="NodB homology" evidence="2">
    <location>
        <begin position="70"/>
        <end position="251"/>
    </location>
</feature>
<dbReference type="Gene3D" id="3.20.20.370">
    <property type="entry name" value="Glycoside hydrolase/deacetylase"/>
    <property type="match status" value="1"/>
</dbReference>
<accession>A0A6S6TWI2</accession>